<accession>A4BG02</accession>
<organism evidence="1 2">
    <name type="scientific">Reinekea blandensis MED297</name>
    <dbReference type="NCBI Taxonomy" id="314283"/>
    <lineage>
        <taxon>Bacteria</taxon>
        <taxon>Pseudomonadati</taxon>
        <taxon>Pseudomonadota</taxon>
        <taxon>Gammaproteobacteria</taxon>
        <taxon>Oceanospirillales</taxon>
        <taxon>Saccharospirillaceae</taxon>
        <taxon>Reinekea</taxon>
    </lineage>
</organism>
<dbReference type="SUPFAM" id="SSF144064">
    <property type="entry name" value="Heme iron utilization protein-like"/>
    <property type="match status" value="1"/>
</dbReference>
<comment type="caution">
    <text evidence="1">The sequence shown here is derived from an EMBL/GenBank/DDBJ whole genome shotgun (WGS) entry which is preliminary data.</text>
</comment>
<evidence type="ECO:0008006" key="3">
    <source>
        <dbReference type="Google" id="ProtNLM"/>
    </source>
</evidence>
<dbReference type="Proteomes" id="UP000005953">
    <property type="component" value="Unassembled WGS sequence"/>
</dbReference>
<reference evidence="1 2" key="1">
    <citation type="submission" date="2006-02" db="EMBL/GenBank/DDBJ databases">
        <authorList>
            <person name="Pinhassi J."/>
            <person name="Pedros-Alio C."/>
            <person name="Ferriera S."/>
            <person name="Johnson J."/>
            <person name="Kravitz S."/>
            <person name="Halpern A."/>
            <person name="Remington K."/>
            <person name="Beeson K."/>
            <person name="Tran B."/>
            <person name="Rogers Y.-H."/>
            <person name="Friedman R."/>
            <person name="Venter J.C."/>
        </authorList>
    </citation>
    <scope>NUCLEOTIDE SEQUENCE [LARGE SCALE GENOMIC DNA]</scope>
    <source>
        <strain evidence="1 2">MED297</strain>
    </source>
</reference>
<proteinExistence type="predicted"/>
<sequence>MTTIDTTQSTTLPGAQAESLLKQIAGWGPVTTIVIHLGSVFEFKGPFPDGSVGHGFYNLNGPVPGFHGHLNLGDVDHIAFQTKPHRGRESYALVFNNRNGDTIFKIFLGRDDQGELLAHQKAAFFELMQDENSQ</sequence>
<protein>
    <recommendedName>
        <fullName evidence="3">Heme iron utilization protein</fullName>
    </recommendedName>
</protein>
<dbReference type="STRING" id="314283.MED297_03987"/>
<keyword evidence="2" id="KW-1185">Reference proteome</keyword>
<evidence type="ECO:0000313" key="2">
    <source>
        <dbReference type="Proteomes" id="UP000005953"/>
    </source>
</evidence>
<dbReference type="InterPro" id="IPR053733">
    <property type="entry name" value="Heme_Transport_Util_sf"/>
</dbReference>
<name>A4BG02_9GAMM</name>
<dbReference type="InterPro" id="IPR010413">
    <property type="entry name" value="HutX-like"/>
</dbReference>
<dbReference type="NCBIfam" id="TIGR04108">
    <property type="entry name" value="HutX"/>
    <property type="match status" value="1"/>
</dbReference>
<dbReference type="OrthoDB" id="8781266at2"/>
<dbReference type="HOGENOM" id="CLU_106714_0_0_6"/>
<gene>
    <name evidence="1" type="ORF">MED297_03987</name>
</gene>
<dbReference type="EMBL" id="AAOE01000014">
    <property type="protein sequence ID" value="EAR09020.1"/>
    <property type="molecule type" value="Genomic_DNA"/>
</dbReference>
<dbReference type="Gene3D" id="3.40.1570.10">
    <property type="entry name" value="HemS/ChuS/ChuX like domains"/>
    <property type="match status" value="1"/>
</dbReference>
<evidence type="ECO:0000313" key="1">
    <source>
        <dbReference type="EMBL" id="EAR09020.1"/>
    </source>
</evidence>
<dbReference type="AlphaFoldDB" id="A4BG02"/>
<dbReference type="Pfam" id="PF06228">
    <property type="entry name" value="ChuX_HutX"/>
    <property type="match status" value="1"/>
</dbReference>
<dbReference type="RefSeq" id="WP_008047630.1">
    <property type="nucleotide sequence ID" value="NZ_CH724154.1"/>
</dbReference>
<dbReference type="CDD" id="cd16829">
    <property type="entry name" value="ChuX_HutX-like"/>
    <property type="match status" value="1"/>
</dbReference>